<dbReference type="GO" id="GO:0008422">
    <property type="term" value="F:beta-glucosidase activity"/>
    <property type="evidence" value="ECO:0007669"/>
    <property type="project" value="UniProtKB-ARBA"/>
</dbReference>
<dbReference type="InterPro" id="IPR013783">
    <property type="entry name" value="Ig-like_fold"/>
</dbReference>
<dbReference type="InterPro" id="IPR026891">
    <property type="entry name" value="Fn3-like"/>
</dbReference>
<dbReference type="RefSeq" id="WP_007665368.1">
    <property type="nucleotide sequence ID" value="NZ_ABJL02000008.1"/>
</dbReference>
<dbReference type="GO" id="GO:0031222">
    <property type="term" value="P:arabinan catabolic process"/>
    <property type="evidence" value="ECO:0007669"/>
    <property type="project" value="TreeGrafter"/>
</dbReference>
<reference evidence="5 6" key="2">
    <citation type="submission" date="2008-04" db="EMBL/GenBank/DDBJ databases">
        <authorList>
            <person name="Fulton L."/>
            <person name="Clifton S."/>
            <person name="Fulton B."/>
            <person name="Xu J."/>
            <person name="Minx P."/>
            <person name="Pepin K.H."/>
            <person name="Johnson M."/>
            <person name="Thiruvilangam P."/>
            <person name="Bhonagiri V."/>
            <person name="Nash W.E."/>
            <person name="Mardis E.R."/>
            <person name="Wilson R.K."/>
        </authorList>
    </citation>
    <scope>NUCLEOTIDE SEQUENCE [LARGE SCALE GENOMIC DNA]</scope>
    <source>
        <strain evidence="5 6">DSM 17393</strain>
    </source>
</reference>
<dbReference type="Gene3D" id="2.60.40.10">
    <property type="entry name" value="Immunoglobulins"/>
    <property type="match status" value="1"/>
</dbReference>
<evidence type="ECO:0000313" key="6">
    <source>
        <dbReference type="Proteomes" id="UP000004596"/>
    </source>
</evidence>
<dbReference type="Proteomes" id="UP000004596">
    <property type="component" value="Unassembled WGS sequence"/>
</dbReference>
<proteinExistence type="inferred from homology"/>
<comment type="caution">
    <text evidence="5">The sequence shown here is derived from an EMBL/GenBank/DDBJ whole genome shotgun (WGS) entry which is preliminary data.</text>
</comment>
<dbReference type="EMBL" id="ABJL02000008">
    <property type="protein sequence ID" value="EDV04553.1"/>
    <property type="molecule type" value="Genomic_DNA"/>
</dbReference>
<dbReference type="PRINTS" id="PR00133">
    <property type="entry name" value="GLHYDRLASE3"/>
</dbReference>
<keyword evidence="2" id="KW-0732">Signal</keyword>
<evidence type="ECO:0000313" key="5">
    <source>
        <dbReference type="EMBL" id="EDV04553.1"/>
    </source>
</evidence>
<dbReference type="InterPro" id="IPR036881">
    <property type="entry name" value="Glyco_hydro_3_C_sf"/>
</dbReference>
<dbReference type="SUPFAM" id="SSF49464">
    <property type="entry name" value="Carboxypeptidase regulatory domain-like"/>
    <property type="match status" value="1"/>
</dbReference>
<dbReference type="AlphaFoldDB" id="B3CBV1"/>
<dbReference type="Pfam" id="PF14310">
    <property type="entry name" value="Fn3-like"/>
    <property type="match status" value="1"/>
</dbReference>
<evidence type="ECO:0000256" key="2">
    <source>
        <dbReference type="ARBA" id="ARBA00022729"/>
    </source>
</evidence>
<dbReference type="GeneID" id="26160964"/>
<dbReference type="InterPro" id="IPR017853">
    <property type="entry name" value="GH"/>
</dbReference>
<dbReference type="GO" id="GO:0045493">
    <property type="term" value="P:xylan catabolic process"/>
    <property type="evidence" value="ECO:0007669"/>
    <property type="project" value="InterPro"/>
</dbReference>
<accession>B3CBV1</accession>
<dbReference type="SUPFAM" id="SSF51445">
    <property type="entry name" value="(Trans)glycosidases"/>
    <property type="match status" value="1"/>
</dbReference>
<dbReference type="Gene3D" id="3.40.50.1700">
    <property type="entry name" value="Glycoside hydrolase family 3 C-terminal domain"/>
    <property type="match status" value="1"/>
</dbReference>
<dbReference type="Pfam" id="PF00933">
    <property type="entry name" value="Glyco_hydro_3"/>
    <property type="match status" value="1"/>
</dbReference>
<dbReference type="SMART" id="SM01217">
    <property type="entry name" value="Fn3_like"/>
    <property type="match status" value="1"/>
</dbReference>
<dbReference type="STRING" id="471870.BACINT_03692"/>
<dbReference type="InterPro" id="IPR036962">
    <property type="entry name" value="Glyco_hydro_3_N_sf"/>
</dbReference>
<dbReference type="GO" id="GO:0009044">
    <property type="term" value="F:xylan 1,4-beta-xylosidase activity"/>
    <property type="evidence" value="ECO:0007669"/>
    <property type="project" value="InterPro"/>
</dbReference>
<dbReference type="FunFam" id="3.40.50.1700:FF:000009">
    <property type="entry name" value="Periplasmic beta-glucosidase"/>
    <property type="match status" value="1"/>
</dbReference>
<dbReference type="GO" id="GO:0046556">
    <property type="term" value="F:alpha-L-arabinofuranosidase activity"/>
    <property type="evidence" value="ECO:0007669"/>
    <property type="project" value="TreeGrafter"/>
</dbReference>
<gene>
    <name evidence="5" type="ORF">BACINT_03692</name>
</gene>
<dbReference type="Pfam" id="PF01915">
    <property type="entry name" value="Glyco_hydro_3_C"/>
    <property type="match status" value="1"/>
</dbReference>
<dbReference type="eggNOG" id="COG1472">
    <property type="taxonomic scope" value="Bacteria"/>
</dbReference>
<evidence type="ECO:0000259" key="4">
    <source>
        <dbReference type="SMART" id="SM01217"/>
    </source>
</evidence>
<name>B3CBV1_9BACE</name>
<dbReference type="PANTHER" id="PTHR42721:SF3">
    <property type="entry name" value="BETA-D-XYLOSIDASE 5-RELATED"/>
    <property type="match status" value="1"/>
</dbReference>
<dbReference type="InterPro" id="IPR002772">
    <property type="entry name" value="Glyco_hydro_3_C"/>
</dbReference>
<reference evidence="5 6" key="1">
    <citation type="submission" date="2008-04" db="EMBL/GenBank/DDBJ databases">
        <title>Draft genome sequence of Bacteroides intestinalis (DSM 17393).</title>
        <authorList>
            <person name="Sudarsanam P."/>
            <person name="Ley R."/>
            <person name="Guruge J."/>
            <person name="Turnbaugh P.J."/>
            <person name="Mahowald M."/>
            <person name="Liep D."/>
            <person name="Gordon J."/>
        </authorList>
    </citation>
    <scope>NUCLEOTIDE SEQUENCE [LARGE SCALE GENOMIC DNA]</scope>
    <source>
        <strain evidence="5 6">DSM 17393</strain>
    </source>
</reference>
<sequence length="859" mass="95400">MQRKQLIFNIIVMVFLLGRVSLVPLQAQPYKNAKLSPELRAVDLLQRMNLEEKVAQIRHIHSGHIFDGQMLNEEKLKDFVQDKCWGFVEGFPLTGESCHQHLHRIQEYMLKHTRLGIPIFTIGESLHGSVHEGSVIYPQNIALAATFNPSLAYQKSAGISAELHYQGIRQVLGPCIDVVRDMRWGRVEESYGEDPFLNAILACEEVRGYLDNGISPMLKHYGPHGNPTGGLNLASVHCGIGELHDVYLYPFKRVITTLPIQAVMSTYNSWNRIPNSASYYLLTEVLRRRWGFGGYVYSDWGAIDMLHTFHHTASTLSEAAVQALTAGLDVEASSECYPYLVPLIEQGKVDEALVDTAVYRVLLAKFRIGLFENPYGKVVQADQLHVSENRQLARRIADESVVLLKNDGDLLPLVPSKLKSIAVIGPNADQVQFGDYTWSRDNKDGVTPLAGIRSLLAGTGVQVRYAKGCSIMSLDTTNIAAAVAAARASDVAVLFCGSASASLARNYREVNCGEGFDLTDLSLSGAQEKLIRDVHATGKPLILVMVTGKPFSIPWEKKHVPTILVQWYAGEQGGNAVADILFGKTVPSGRLPVSFPQSAGHLPAHYNYLPTDHGYYRQPGSYEVPGRDYVFSSPEPLWAFGHGLSYTVFDYEDMKIEQREDSIMLSVCIRNIGERAGQVVPQLYVRDLYSSVVTPVKQLKAFAKVFLKPKETIEVSLNVAIQDLAFTNNQGKMVLESGDFELQVGDSSDKIFLRDTVQIGFQDTTYQVKETVLDTMNSCGEAVITVKGIVRDTQATPIQGVNIFSTLQKKILVVTDKDGKYEIKVQSNDILIFHKKNYLEEKIFVNGKPSIQITIRNGI</sequence>
<keyword evidence="3 5" id="KW-0378">Hydrolase</keyword>
<dbReference type="InterPro" id="IPR001764">
    <property type="entry name" value="Glyco_hydro_3_N"/>
</dbReference>
<protein>
    <submittedName>
        <fullName evidence="5">Glycosyl hydrolase family 3 C-terminal domain protein</fullName>
    </submittedName>
</protein>
<evidence type="ECO:0000256" key="1">
    <source>
        <dbReference type="ARBA" id="ARBA00005336"/>
    </source>
</evidence>
<dbReference type="Gene3D" id="3.20.20.300">
    <property type="entry name" value="Glycoside hydrolase, family 3, N-terminal domain"/>
    <property type="match status" value="1"/>
</dbReference>
<dbReference type="FunFam" id="2.60.40.10:FF:000495">
    <property type="entry name" value="Periplasmic beta-glucosidase"/>
    <property type="match status" value="1"/>
</dbReference>
<dbReference type="InterPro" id="IPR008969">
    <property type="entry name" value="CarboxyPept-like_regulatory"/>
</dbReference>
<feature type="domain" description="Fibronectin type III-like" evidence="4">
    <location>
        <begin position="679"/>
        <end position="748"/>
    </location>
</feature>
<dbReference type="InterPro" id="IPR044993">
    <property type="entry name" value="BXL"/>
</dbReference>
<organism evidence="5 6">
    <name type="scientific">Bacteroides intestinalis DSM 17393</name>
    <dbReference type="NCBI Taxonomy" id="471870"/>
    <lineage>
        <taxon>Bacteria</taxon>
        <taxon>Pseudomonadati</taxon>
        <taxon>Bacteroidota</taxon>
        <taxon>Bacteroidia</taxon>
        <taxon>Bacteroidales</taxon>
        <taxon>Bacteroidaceae</taxon>
        <taxon>Bacteroides</taxon>
    </lineage>
</organism>
<comment type="similarity">
    <text evidence="1">Belongs to the glycosyl hydrolase 3 family.</text>
</comment>
<dbReference type="PANTHER" id="PTHR42721">
    <property type="entry name" value="SUGAR HYDROLASE-RELATED"/>
    <property type="match status" value="1"/>
</dbReference>
<evidence type="ECO:0000256" key="3">
    <source>
        <dbReference type="ARBA" id="ARBA00022801"/>
    </source>
</evidence>
<dbReference type="SUPFAM" id="SSF52279">
    <property type="entry name" value="Beta-D-glucan exohydrolase, C-terminal domain"/>
    <property type="match status" value="1"/>
</dbReference>